<dbReference type="PROSITE" id="PS50059">
    <property type="entry name" value="FKBP_PPIASE"/>
    <property type="match status" value="1"/>
</dbReference>
<keyword evidence="2 3" id="KW-0697">Rotamase</keyword>
<accession>A0A5C6ZVK9</accession>
<evidence type="ECO:0000313" key="7">
    <source>
        <dbReference type="Proteomes" id="UP000321367"/>
    </source>
</evidence>
<gene>
    <name evidence="6" type="primary">gldI</name>
    <name evidence="6" type="ORF">ES724_10875</name>
</gene>
<comment type="caution">
    <text evidence="6">The sequence shown here is derived from an EMBL/GenBank/DDBJ whole genome shotgun (WGS) entry which is preliminary data.</text>
</comment>
<dbReference type="RefSeq" id="WP_146932916.1">
    <property type="nucleotide sequence ID" value="NZ_CBCSHZ010000010.1"/>
</dbReference>
<dbReference type="EC" id="5.2.1.8" evidence="4"/>
<proteinExistence type="inferred from homology"/>
<dbReference type="EMBL" id="VORY01000012">
    <property type="protein sequence ID" value="TXD93291.1"/>
    <property type="molecule type" value="Genomic_DNA"/>
</dbReference>
<dbReference type="Pfam" id="PF00254">
    <property type="entry name" value="FKBP_C"/>
    <property type="match status" value="1"/>
</dbReference>
<protein>
    <recommendedName>
        <fullName evidence="4">Peptidyl-prolyl cis-trans isomerase</fullName>
        <ecNumber evidence="4">5.2.1.8</ecNumber>
    </recommendedName>
</protein>
<evidence type="ECO:0000256" key="4">
    <source>
        <dbReference type="RuleBase" id="RU003915"/>
    </source>
</evidence>
<evidence type="ECO:0000256" key="3">
    <source>
        <dbReference type="PROSITE-ProRule" id="PRU00277"/>
    </source>
</evidence>
<keyword evidence="3 4" id="KW-0413">Isomerase</keyword>
<feature type="domain" description="PPIase FKBP-type" evidence="5">
    <location>
        <begin position="92"/>
        <end position="179"/>
    </location>
</feature>
<comment type="similarity">
    <text evidence="4">Belongs to the FKBP-type PPIase family.</text>
</comment>
<reference evidence="6 7" key="1">
    <citation type="submission" date="2019-08" db="EMBL/GenBank/DDBJ databases">
        <title>Genome sequence of Gillisia hiemivivida IC154 (type strain).</title>
        <authorList>
            <person name="Bowman J.P."/>
        </authorList>
    </citation>
    <scope>NUCLEOTIDE SEQUENCE [LARGE SCALE GENOMIC DNA]</scope>
    <source>
        <strain evidence="6 7">IC154</strain>
    </source>
</reference>
<dbReference type="PROSITE" id="PS51257">
    <property type="entry name" value="PROKAR_LIPOPROTEIN"/>
    <property type="match status" value="1"/>
</dbReference>
<dbReference type="GO" id="GO:0003755">
    <property type="term" value="F:peptidyl-prolyl cis-trans isomerase activity"/>
    <property type="evidence" value="ECO:0007669"/>
    <property type="project" value="UniProtKB-UniRule"/>
</dbReference>
<sequence length="189" mass="21588">MKLKLLYIIALILGVMGCKSPEARRPVTQNSGSFINESIQRNKKLVAKEEAIILKMIQQDSTQDYIASSNGFWYYYNKKSTDSLNVEMPEYGDVVRFDYNIKALDGNYIYDVGEIPTKRYAMDRENLFGGLREGLKLMKEGETVTFIFPSHKAFGYYGDKDRIGTNIPIITEVTLHSITQEINTNKSDN</sequence>
<dbReference type="SUPFAM" id="SSF54534">
    <property type="entry name" value="FKBP-like"/>
    <property type="match status" value="1"/>
</dbReference>
<evidence type="ECO:0000313" key="6">
    <source>
        <dbReference type="EMBL" id="TXD93291.1"/>
    </source>
</evidence>
<keyword evidence="7" id="KW-1185">Reference proteome</keyword>
<dbReference type="InterPro" id="IPR046357">
    <property type="entry name" value="PPIase_dom_sf"/>
</dbReference>
<evidence type="ECO:0000256" key="1">
    <source>
        <dbReference type="ARBA" id="ARBA00000971"/>
    </source>
</evidence>
<comment type="catalytic activity">
    <reaction evidence="1 3 4">
        <text>[protein]-peptidylproline (omega=180) = [protein]-peptidylproline (omega=0)</text>
        <dbReference type="Rhea" id="RHEA:16237"/>
        <dbReference type="Rhea" id="RHEA-COMP:10747"/>
        <dbReference type="Rhea" id="RHEA-COMP:10748"/>
        <dbReference type="ChEBI" id="CHEBI:83833"/>
        <dbReference type="ChEBI" id="CHEBI:83834"/>
        <dbReference type="EC" id="5.2.1.8"/>
    </reaction>
</comment>
<name>A0A5C6ZVK9_9FLAO</name>
<dbReference type="InterPro" id="IPR001179">
    <property type="entry name" value="PPIase_FKBP_dom"/>
</dbReference>
<evidence type="ECO:0000259" key="5">
    <source>
        <dbReference type="PROSITE" id="PS50059"/>
    </source>
</evidence>
<dbReference type="Gene3D" id="3.10.50.40">
    <property type="match status" value="1"/>
</dbReference>
<dbReference type="InterPro" id="IPR019869">
    <property type="entry name" value="Motility-assoc_PPIase_GldI"/>
</dbReference>
<dbReference type="Proteomes" id="UP000321367">
    <property type="component" value="Unassembled WGS sequence"/>
</dbReference>
<dbReference type="NCBIfam" id="TIGR03516">
    <property type="entry name" value="ppisom_GldI"/>
    <property type="match status" value="1"/>
</dbReference>
<dbReference type="AlphaFoldDB" id="A0A5C6ZVK9"/>
<organism evidence="6 7">
    <name type="scientific">Gillisia hiemivivida</name>
    <dbReference type="NCBI Taxonomy" id="291190"/>
    <lineage>
        <taxon>Bacteria</taxon>
        <taxon>Pseudomonadati</taxon>
        <taxon>Bacteroidota</taxon>
        <taxon>Flavobacteriia</taxon>
        <taxon>Flavobacteriales</taxon>
        <taxon>Flavobacteriaceae</taxon>
        <taxon>Gillisia</taxon>
    </lineage>
</organism>
<evidence type="ECO:0000256" key="2">
    <source>
        <dbReference type="ARBA" id="ARBA00023110"/>
    </source>
</evidence>
<dbReference type="OrthoDB" id="1093155at2"/>